<organism evidence="1 2">
    <name type="scientific">Ancylostoma ceylanicum</name>
    <dbReference type="NCBI Taxonomy" id="53326"/>
    <lineage>
        <taxon>Eukaryota</taxon>
        <taxon>Metazoa</taxon>
        <taxon>Ecdysozoa</taxon>
        <taxon>Nematoda</taxon>
        <taxon>Chromadorea</taxon>
        <taxon>Rhabditida</taxon>
        <taxon>Rhabditina</taxon>
        <taxon>Rhabditomorpha</taxon>
        <taxon>Strongyloidea</taxon>
        <taxon>Ancylostomatidae</taxon>
        <taxon>Ancylostomatinae</taxon>
        <taxon>Ancylostoma</taxon>
    </lineage>
</organism>
<evidence type="ECO:0000313" key="2">
    <source>
        <dbReference type="Proteomes" id="UP000024635"/>
    </source>
</evidence>
<sequence length="69" mass="7985">MGIRRTFTGWLNTYYLDSQLEMPPSPPWKEFSLSSTTFNRFVSNFWFVSGLSKHSTSDYSLAHMLLSGQ</sequence>
<gene>
    <name evidence="1" type="primary">Acey_s0059.g2958</name>
    <name evidence="1" type="ORF">Y032_0059g2958</name>
</gene>
<accession>A0A016U4S9</accession>
<protein>
    <submittedName>
        <fullName evidence="1">Uncharacterized protein</fullName>
    </submittedName>
</protein>
<name>A0A016U4S9_9BILA</name>
<dbReference type="EMBL" id="JARK01001395">
    <property type="protein sequence ID" value="EYC09603.1"/>
    <property type="molecule type" value="Genomic_DNA"/>
</dbReference>
<proteinExistence type="predicted"/>
<dbReference type="Proteomes" id="UP000024635">
    <property type="component" value="Unassembled WGS sequence"/>
</dbReference>
<dbReference type="AlphaFoldDB" id="A0A016U4S9"/>
<reference evidence="2" key="1">
    <citation type="journal article" date="2015" name="Nat. Genet.">
        <title>The genome and transcriptome of the zoonotic hookworm Ancylostoma ceylanicum identify infection-specific gene families.</title>
        <authorList>
            <person name="Schwarz E.M."/>
            <person name="Hu Y."/>
            <person name="Antoshechkin I."/>
            <person name="Miller M.M."/>
            <person name="Sternberg P.W."/>
            <person name="Aroian R.V."/>
        </authorList>
    </citation>
    <scope>NUCLEOTIDE SEQUENCE</scope>
    <source>
        <strain evidence="2">HY135</strain>
    </source>
</reference>
<comment type="caution">
    <text evidence="1">The sequence shown here is derived from an EMBL/GenBank/DDBJ whole genome shotgun (WGS) entry which is preliminary data.</text>
</comment>
<evidence type="ECO:0000313" key="1">
    <source>
        <dbReference type="EMBL" id="EYC09603.1"/>
    </source>
</evidence>
<keyword evidence="2" id="KW-1185">Reference proteome</keyword>